<proteinExistence type="predicted"/>
<dbReference type="AlphaFoldDB" id="A0AA41W6X5"/>
<gene>
    <name evidence="2" type="ORF">NAF29_10595</name>
</gene>
<comment type="caution">
    <text evidence="2">The sequence shown here is derived from an EMBL/GenBank/DDBJ whole genome shotgun (WGS) entry which is preliminary data.</text>
</comment>
<evidence type="ECO:0008006" key="4">
    <source>
        <dbReference type="Google" id="ProtNLM"/>
    </source>
</evidence>
<accession>A0AA41W6X5</accession>
<feature type="coiled-coil region" evidence="1">
    <location>
        <begin position="30"/>
        <end position="57"/>
    </location>
</feature>
<keyword evidence="1" id="KW-0175">Coiled coil</keyword>
<sequence length="76" mass="8952">MSVNTILFLGMIFAFVLAQQYLETRHKKESSKHKKDNDKLREELDNAITRIETLERIVTDDGYDLKKEIEGLKRRA</sequence>
<evidence type="ECO:0000313" key="2">
    <source>
        <dbReference type="EMBL" id="MCM2680112.1"/>
    </source>
</evidence>
<evidence type="ECO:0000313" key="3">
    <source>
        <dbReference type="Proteomes" id="UP001165393"/>
    </source>
</evidence>
<organism evidence="2 3">
    <name type="scientific">Echinimonas agarilytica</name>
    <dbReference type="NCBI Taxonomy" id="1215918"/>
    <lineage>
        <taxon>Bacteria</taxon>
        <taxon>Pseudomonadati</taxon>
        <taxon>Pseudomonadota</taxon>
        <taxon>Gammaproteobacteria</taxon>
        <taxon>Alteromonadales</taxon>
        <taxon>Echinimonadaceae</taxon>
        <taxon>Echinimonas</taxon>
    </lineage>
</organism>
<dbReference type="RefSeq" id="WP_251261536.1">
    <property type="nucleotide sequence ID" value="NZ_JAMQGP010000004.1"/>
</dbReference>
<evidence type="ECO:0000256" key="1">
    <source>
        <dbReference type="SAM" id="Coils"/>
    </source>
</evidence>
<protein>
    <recommendedName>
        <fullName evidence="4">Phage shock protein B</fullName>
    </recommendedName>
</protein>
<reference evidence="2 3" key="1">
    <citation type="journal article" date="2013" name="Antonie Van Leeuwenhoek">
        <title>Echinimonas agarilytica gen. nov., sp. nov., a new gammaproteobacterium isolated from the sea urchin Strongylocentrotus intermedius.</title>
        <authorList>
            <person name="Nedashkovskaya O.I."/>
            <person name="Stenkova A.M."/>
            <person name="Zhukova N.V."/>
            <person name="Van Trappen S."/>
            <person name="Lee J.S."/>
            <person name="Kim S.B."/>
        </authorList>
    </citation>
    <scope>NUCLEOTIDE SEQUENCE [LARGE SCALE GENOMIC DNA]</scope>
    <source>
        <strain evidence="2 3">KMM 6351</strain>
    </source>
</reference>
<name>A0AA41W6X5_9GAMM</name>
<keyword evidence="3" id="KW-1185">Reference proteome</keyword>
<dbReference type="Proteomes" id="UP001165393">
    <property type="component" value="Unassembled WGS sequence"/>
</dbReference>
<dbReference type="EMBL" id="JAMQGP010000004">
    <property type="protein sequence ID" value="MCM2680112.1"/>
    <property type="molecule type" value="Genomic_DNA"/>
</dbReference>